<dbReference type="Gene3D" id="3.30.420.10">
    <property type="entry name" value="Ribonuclease H-like superfamily/Ribonuclease H"/>
    <property type="match status" value="1"/>
</dbReference>
<dbReference type="InterPro" id="IPR038717">
    <property type="entry name" value="Tc1-like_DDE_dom"/>
</dbReference>
<sequence length="296" mass="33635">MQDSICSLPRHIVQRPYDRVAHTMGVMVRGVRQMVHRATTSSLFTLATPITPTVFDNFAVGAIWRHIHRRFANKQHLTLSVLSTELRTEEWVIAGSGMDTTQAVTNTTYSQQVPPEEGERFVVVAGGTAGGFVEGSYLCYPAKYSQGDYHGEMNDDLFQRWLTTHLLLSLPEPSVLVLDNAPISIPPAATRRQLLLLCRQNRPEPQYKIENTIHEWGHEVVQLPPGHPELNAIEQVWGCMKRHVHFSLQRFTRADLQARLGEAKQLVNKDVWLAAVRHSQNFEKGYWRSDNIHEGV</sequence>
<feature type="domain" description="Tc1-like transposase DDE" evidence="1">
    <location>
        <begin position="144"/>
        <end position="245"/>
    </location>
</feature>
<reference evidence="2 3" key="1">
    <citation type="submission" date="2019-05" db="EMBL/GenBank/DDBJ databases">
        <title>Another draft genome of Portunus trituberculatus and its Hox gene families provides insights of decapod evolution.</title>
        <authorList>
            <person name="Jeong J.-H."/>
            <person name="Song I."/>
            <person name="Kim S."/>
            <person name="Choi T."/>
            <person name="Kim D."/>
            <person name="Ryu S."/>
            <person name="Kim W."/>
        </authorList>
    </citation>
    <scope>NUCLEOTIDE SEQUENCE [LARGE SCALE GENOMIC DNA]</scope>
    <source>
        <tissue evidence="2">Muscle</tissue>
    </source>
</reference>
<comment type="caution">
    <text evidence="2">The sequence shown here is derived from an EMBL/GenBank/DDBJ whole genome shotgun (WGS) entry which is preliminary data.</text>
</comment>
<evidence type="ECO:0000259" key="1">
    <source>
        <dbReference type="Pfam" id="PF13358"/>
    </source>
</evidence>
<keyword evidence="3" id="KW-1185">Reference proteome</keyword>
<evidence type="ECO:0000313" key="3">
    <source>
        <dbReference type="Proteomes" id="UP000324222"/>
    </source>
</evidence>
<evidence type="ECO:0000313" key="2">
    <source>
        <dbReference type="EMBL" id="MPC53651.1"/>
    </source>
</evidence>
<gene>
    <name evidence="2" type="ORF">E2C01_047549</name>
</gene>
<accession>A0A5B7G1F0</accession>
<dbReference type="PANTHER" id="PTHR33939:SF1">
    <property type="entry name" value="DUF4371 DOMAIN-CONTAINING PROTEIN"/>
    <property type="match status" value="1"/>
</dbReference>
<dbReference type="Pfam" id="PF13358">
    <property type="entry name" value="DDE_3"/>
    <property type="match status" value="1"/>
</dbReference>
<organism evidence="2 3">
    <name type="scientific">Portunus trituberculatus</name>
    <name type="common">Swimming crab</name>
    <name type="synonym">Neptunus trituberculatus</name>
    <dbReference type="NCBI Taxonomy" id="210409"/>
    <lineage>
        <taxon>Eukaryota</taxon>
        <taxon>Metazoa</taxon>
        <taxon>Ecdysozoa</taxon>
        <taxon>Arthropoda</taxon>
        <taxon>Crustacea</taxon>
        <taxon>Multicrustacea</taxon>
        <taxon>Malacostraca</taxon>
        <taxon>Eumalacostraca</taxon>
        <taxon>Eucarida</taxon>
        <taxon>Decapoda</taxon>
        <taxon>Pleocyemata</taxon>
        <taxon>Brachyura</taxon>
        <taxon>Eubrachyura</taxon>
        <taxon>Portunoidea</taxon>
        <taxon>Portunidae</taxon>
        <taxon>Portuninae</taxon>
        <taxon>Portunus</taxon>
    </lineage>
</organism>
<dbReference type="InterPro" id="IPR036397">
    <property type="entry name" value="RNaseH_sf"/>
</dbReference>
<dbReference type="EMBL" id="VSRR010011784">
    <property type="protein sequence ID" value="MPC53651.1"/>
    <property type="molecule type" value="Genomic_DNA"/>
</dbReference>
<dbReference type="AlphaFoldDB" id="A0A5B7G1F0"/>
<dbReference type="OrthoDB" id="6345052at2759"/>
<dbReference type="PANTHER" id="PTHR33939">
    <property type="entry name" value="PROTEIN CBG22215"/>
    <property type="match status" value="1"/>
</dbReference>
<name>A0A5B7G1F0_PORTR</name>
<proteinExistence type="predicted"/>
<protein>
    <recommendedName>
        <fullName evidence="1">Tc1-like transposase DDE domain-containing protein</fullName>
    </recommendedName>
</protein>
<dbReference type="Proteomes" id="UP000324222">
    <property type="component" value="Unassembled WGS sequence"/>
</dbReference>
<dbReference type="GO" id="GO:0003676">
    <property type="term" value="F:nucleic acid binding"/>
    <property type="evidence" value="ECO:0007669"/>
    <property type="project" value="InterPro"/>
</dbReference>